<comment type="similarity">
    <text evidence="2 12">Belongs to the DNA polymerase type-C family. DnaE2 subfamily.</text>
</comment>
<dbReference type="InterPro" id="IPR004365">
    <property type="entry name" value="NA-bd_OB_tRNA"/>
</dbReference>
<dbReference type="NCBIfam" id="NF004225">
    <property type="entry name" value="PRK05672.1"/>
    <property type="match status" value="1"/>
</dbReference>
<dbReference type="InterPro" id="IPR011708">
    <property type="entry name" value="DNA_pol3_alpha_NTPase_dom"/>
</dbReference>
<dbReference type="Gene3D" id="3.20.20.140">
    <property type="entry name" value="Metal-dependent hydrolases"/>
    <property type="match status" value="1"/>
</dbReference>
<accession>A0A0D8HIN3</accession>
<dbReference type="InterPro" id="IPR003141">
    <property type="entry name" value="Pol/His_phosphatase_N"/>
</dbReference>
<dbReference type="Gene3D" id="1.10.10.1600">
    <property type="entry name" value="Bacterial DNA polymerase III alpha subunit, thumb domain"/>
    <property type="match status" value="1"/>
</dbReference>
<evidence type="ECO:0000256" key="9">
    <source>
        <dbReference type="ARBA" id="ARBA00022932"/>
    </source>
</evidence>
<dbReference type="EC" id="2.7.7.7" evidence="12"/>
<evidence type="ECO:0000256" key="4">
    <source>
        <dbReference type="ARBA" id="ARBA00022490"/>
    </source>
</evidence>
<dbReference type="CDD" id="cd04485">
    <property type="entry name" value="DnaE_OBF"/>
    <property type="match status" value="1"/>
</dbReference>
<keyword evidence="5 12" id="KW-0808">Transferase</keyword>
<evidence type="ECO:0000256" key="1">
    <source>
        <dbReference type="ARBA" id="ARBA00004496"/>
    </source>
</evidence>
<evidence type="ECO:0000256" key="8">
    <source>
        <dbReference type="ARBA" id="ARBA00022763"/>
    </source>
</evidence>
<keyword evidence="8 12" id="KW-0227">DNA damage</keyword>
<feature type="domain" description="Polymerase/histidinol phosphatase N-terminal" evidence="13">
    <location>
        <begin position="8"/>
        <end position="75"/>
    </location>
</feature>
<dbReference type="Pfam" id="PF14579">
    <property type="entry name" value="HHH_6"/>
    <property type="match status" value="1"/>
</dbReference>
<comment type="catalytic activity">
    <reaction evidence="11 12">
        <text>DNA(n) + a 2'-deoxyribonucleoside 5'-triphosphate = DNA(n+1) + diphosphate</text>
        <dbReference type="Rhea" id="RHEA:22508"/>
        <dbReference type="Rhea" id="RHEA-COMP:17339"/>
        <dbReference type="Rhea" id="RHEA-COMP:17340"/>
        <dbReference type="ChEBI" id="CHEBI:33019"/>
        <dbReference type="ChEBI" id="CHEBI:61560"/>
        <dbReference type="ChEBI" id="CHEBI:173112"/>
        <dbReference type="EC" id="2.7.7.7"/>
    </reaction>
</comment>
<evidence type="ECO:0000256" key="3">
    <source>
        <dbReference type="ARBA" id="ARBA00009496"/>
    </source>
</evidence>
<dbReference type="InterPro" id="IPR040982">
    <property type="entry name" value="DNA_pol3_finger"/>
</dbReference>
<evidence type="ECO:0000256" key="5">
    <source>
        <dbReference type="ARBA" id="ARBA00022679"/>
    </source>
</evidence>
<keyword evidence="10 12" id="KW-0234">DNA repair</keyword>
<organism evidence="14 15">
    <name type="scientific">Acidithrix ferrooxidans</name>
    <dbReference type="NCBI Taxonomy" id="1280514"/>
    <lineage>
        <taxon>Bacteria</taxon>
        <taxon>Bacillati</taxon>
        <taxon>Actinomycetota</taxon>
        <taxon>Acidimicrobiia</taxon>
        <taxon>Acidimicrobiales</taxon>
        <taxon>Acidimicrobiaceae</taxon>
        <taxon>Acidithrix</taxon>
    </lineage>
</organism>
<dbReference type="PANTHER" id="PTHR32294:SF4">
    <property type="entry name" value="ERROR-PRONE DNA POLYMERASE"/>
    <property type="match status" value="1"/>
</dbReference>
<dbReference type="PATRIC" id="fig|1280514.3.peg.1688"/>
<dbReference type="SUPFAM" id="SSF89550">
    <property type="entry name" value="PHP domain-like"/>
    <property type="match status" value="1"/>
</dbReference>
<comment type="similarity">
    <text evidence="3">Belongs to the DNA polymerase type-C family. DnaE subfamily.</text>
</comment>
<evidence type="ECO:0000256" key="2">
    <source>
        <dbReference type="ARBA" id="ARBA00007391"/>
    </source>
</evidence>
<comment type="function">
    <text evidence="12">DNA polymerase involved in damage-induced mutagenesis and translesion synthesis (TLS). It is not the major replicative DNA polymerase.</text>
</comment>
<comment type="caution">
    <text evidence="14">The sequence shown here is derived from an EMBL/GenBank/DDBJ whole genome shotgun (WGS) entry which is preliminary data.</text>
</comment>
<dbReference type="InterPro" id="IPR016195">
    <property type="entry name" value="Pol/histidinol_Pase-like"/>
</dbReference>
<proteinExistence type="inferred from homology"/>
<dbReference type="InterPro" id="IPR004805">
    <property type="entry name" value="DnaE2/DnaE/PolC"/>
</dbReference>
<evidence type="ECO:0000313" key="15">
    <source>
        <dbReference type="Proteomes" id="UP000032360"/>
    </source>
</evidence>
<dbReference type="SMART" id="SM00481">
    <property type="entry name" value="POLIIIAc"/>
    <property type="match status" value="1"/>
</dbReference>
<dbReference type="NCBIfam" id="TIGR00594">
    <property type="entry name" value="polc"/>
    <property type="match status" value="1"/>
</dbReference>
<dbReference type="Pfam" id="PF01336">
    <property type="entry name" value="tRNA_anti-codon"/>
    <property type="match status" value="1"/>
</dbReference>
<evidence type="ECO:0000313" key="14">
    <source>
        <dbReference type="EMBL" id="KJF17798.1"/>
    </source>
</evidence>
<dbReference type="GO" id="GO:0005737">
    <property type="term" value="C:cytoplasm"/>
    <property type="evidence" value="ECO:0007669"/>
    <property type="project" value="UniProtKB-SubCell"/>
</dbReference>
<dbReference type="Proteomes" id="UP000032360">
    <property type="component" value="Unassembled WGS sequence"/>
</dbReference>
<gene>
    <name evidence="14" type="primary">dnaE22</name>
    <name evidence="12" type="synonym">dnaE2</name>
    <name evidence="14" type="ORF">AXFE_12950</name>
</gene>
<sequence>MNDNPKYAELHCHSNFSFLDGVSSPSEIVERAIDAELPICAITDHNGLYGVVAFAGAARGTSLKTVFGAELTINSTKPRDNIEDPQGEHLVILAKNPSGYASLSRVISKGHLKDSNKGVFDLSLDDLSRCDYTDWVILSGCRKGGLSSALIENGPQAARRVAKELSEIFGRDRFVIECWDHGDPLDQARNDEFVKIATDLDLNCVASNNVHYASTKNAKLHSVTAAIRAGKNLDGIDGWLPVDQMAHLRSPRDQLRRFRRYPELVSRAYEIGLECAFDLSLLAPALPNSLVPHGQSQTYYLRSLTMKGATERYGPKDNERVKGAYAQLEYELKIIERLGFGGYFLIVWDIVQFARSSNIYCQGRGSAANSAVCYALGITNVDPVSLGLLFERFLSTERDGPPDIDVDFESEAREEVIQYVYEKYGRDRAAQVSNVITYRSRSAIRDVARAFGYPTSVINTWSKQVDRYKSLAEMVAVRDAKGEPILDLPPRVAQFATEIERSPRHLGIHTGGMVICDRPIVEVCPVEWARRPGRTVLQWDKDDCAIAGLVKFDLLGLGMLEALHRMVDTVFGYYGQRCDLALIPQEDVVYEMLSQADTVGVFQVESRAQMATLPRLRPRHFYDLVVEVALIRPGPIQGGSVHPYIRRRNGLEKVTYLHPLLEKSLSKTLGVPLFQEQLMQMAIDVAGFTPSEADQLRQAMGSKRSKDRMEKLKVRFYEGMARNGIVERTADEIFAKLEAFANFGFPESHSASFAYLVYASAWFKYFYTAAFAASIINSQPMGFWSRETLIEDAKRHGVEVLGPHVNFSSVECTLEGPSVVRDPSFVASGNERPKSEGGYISDIHERCRIGPNLRIGIGQIAKVGKAMASSIVANAPYLNIEDLVIKTSIDRAQLESLASSGALEGLTSSGAGATLTRRQAIWIAEPLARRASNGLPGMTLGDEAPKLKEMTSKDRSYMDLAAFGMTPTSHPMAFFRDRLSGFGVSLASELVARRNRDRIKVAGVVTHRQRPATANGVTFISLEDETGLMNVVVARDIWDSHRQIVRLSNALIIEGVLESYSGVVNIVAKHIEPLDISIGSMSRDFH</sequence>
<dbReference type="RefSeq" id="WP_052605044.1">
    <property type="nucleotide sequence ID" value="NZ_JXYS01000029.1"/>
</dbReference>
<dbReference type="STRING" id="1280514.AXFE_12950"/>
<dbReference type="EMBL" id="JXYS01000029">
    <property type="protein sequence ID" value="KJF17798.1"/>
    <property type="molecule type" value="Genomic_DNA"/>
</dbReference>
<evidence type="ECO:0000256" key="7">
    <source>
        <dbReference type="ARBA" id="ARBA00022705"/>
    </source>
</evidence>
<dbReference type="InterPro" id="IPR023073">
    <property type="entry name" value="DnaE2"/>
</dbReference>
<protein>
    <recommendedName>
        <fullName evidence="12">Error-prone DNA polymerase</fullName>
        <ecNumber evidence="12">2.7.7.7</ecNumber>
    </recommendedName>
</protein>
<keyword evidence="15" id="KW-1185">Reference proteome</keyword>
<evidence type="ECO:0000256" key="6">
    <source>
        <dbReference type="ARBA" id="ARBA00022695"/>
    </source>
</evidence>
<dbReference type="InterPro" id="IPR004013">
    <property type="entry name" value="PHP_dom"/>
</dbReference>
<dbReference type="Pfam" id="PF17657">
    <property type="entry name" value="DNA_pol3_finger"/>
    <property type="match status" value="1"/>
</dbReference>
<dbReference type="GO" id="GO:0006260">
    <property type="term" value="P:DNA replication"/>
    <property type="evidence" value="ECO:0007669"/>
    <property type="project" value="UniProtKB-KW"/>
</dbReference>
<dbReference type="InterPro" id="IPR029460">
    <property type="entry name" value="DNAPol_HHH"/>
</dbReference>
<dbReference type="OrthoDB" id="9803237at2"/>
<keyword evidence="7 12" id="KW-0235">DNA replication</keyword>
<dbReference type="Pfam" id="PF02811">
    <property type="entry name" value="PHP"/>
    <property type="match status" value="1"/>
</dbReference>
<dbReference type="InterPro" id="IPR041931">
    <property type="entry name" value="DNA_pol3_alpha_thumb_dom"/>
</dbReference>
<dbReference type="GO" id="GO:0003887">
    <property type="term" value="F:DNA-directed DNA polymerase activity"/>
    <property type="evidence" value="ECO:0007669"/>
    <property type="project" value="UniProtKB-UniRule"/>
</dbReference>
<dbReference type="AlphaFoldDB" id="A0A0D8HIN3"/>
<evidence type="ECO:0000256" key="11">
    <source>
        <dbReference type="ARBA" id="ARBA00049244"/>
    </source>
</evidence>
<dbReference type="HAMAP" id="MF_01902">
    <property type="entry name" value="DNApol_error_prone"/>
    <property type="match status" value="1"/>
</dbReference>
<keyword evidence="9 12" id="KW-0239">DNA-directed DNA polymerase</keyword>
<evidence type="ECO:0000259" key="13">
    <source>
        <dbReference type="SMART" id="SM00481"/>
    </source>
</evidence>
<reference evidence="14 15" key="1">
    <citation type="submission" date="2015-01" db="EMBL/GenBank/DDBJ databases">
        <title>Draft genome of the acidophilic iron oxidizer Acidithrix ferrooxidans strain Py-F3.</title>
        <authorList>
            <person name="Poehlein A."/>
            <person name="Eisen S."/>
            <person name="Schloemann M."/>
            <person name="Johnson B.D."/>
            <person name="Daniel R."/>
            <person name="Muehling M."/>
        </authorList>
    </citation>
    <scope>NUCLEOTIDE SEQUENCE [LARGE SCALE GENOMIC DNA]</scope>
    <source>
        <strain evidence="14 15">Py-F3</strain>
    </source>
</reference>
<dbReference type="GO" id="GO:0008408">
    <property type="term" value="F:3'-5' exonuclease activity"/>
    <property type="evidence" value="ECO:0007669"/>
    <property type="project" value="InterPro"/>
</dbReference>
<comment type="subcellular location">
    <subcellularLocation>
        <location evidence="1 12">Cytoplasm</location>
    </subcellularLocation>
</comment>
<dbReference type="PANTHER" id="PTHR32294">
    <property type="entry name" value="DNA POLYMERASE III SUBUNIT ALPHA"/>
    <property type="match status" value="1"/>
</dbReference>
<name>A0A0D8HIN3_9ACTN</name>
<evidence type="ECO:0000256" key="10">
    <source>
        <dbReference type="ARBA" id="ARBA00023204"/>
    </source>
</evidence>
<dbReference type="GO" id="GO:0006281">
    <property type="term" value="P:DNA repair"/>
    <property type="evidence" value="ECO:0007669"/>
    <property type="project" value="UniProtKB-UniRule"/>
</dbReference>
<dbReference type="GO" id="GO:0003676">
    <property type="term" value="F:nucleic acid binding"/>
    <property type="evidence" value="ECO:0007669"/>
    <property type="project" value="InterPro"/>
</dbReference>
<keyword evidence="4 12" id="KW-0963">Cytoplasm</keyword>
<keyword evidence="6 12" id="KW-0548">Nucleotidyltransferase</keyword>
<dbReference type="Pfam" id="PF07733">
    <property type="entry name" value="DNA_pol3_alpha"/>
    <property type="match status" value="1"/>
</dbReference>
<evidence type="ECO:0000256" key="12">
    <source>
        <dbReference type="HAMAP-Rule" id="MF_01902"/>
    </source>
</evidence>